<dbReference type="EMBL" id="JAVREQ010000034">
    <property type="protein sequence ID" value="MDT0382305.1"/>
    <property type="molecule type" value="Genomic_DNA"/>
</dbReference>
<dbReference type="RefSeq" id="WP_311675903.1">
    <property type="nucleotide sequence ID" value="NZ_JAVREQ010000034.1"/>
</dbReference>
<evidence type="ECO:0000313" key="2">
    <source>
        <dbReference type="EMBL" id="MDT0382305.1"/>
    </source>
</evidence>
<dbReference type="Proteomes" id="UP001183414">
    <property type="component" value="Unassembled WGS sequence"/>
</dbReference>
<proteinExistence type="predicted"/>
<comment type="caution">
    <text evidence="2">The sequence shown here is derived from an EMBL/GenBank/DDBJ whole genome shotgun (WGS) entry which is preliminary data.</text>
</comment>
<feature type="compositionally biased region" description="Polar residues" evidence="1">
    <location>
        <begin position="89"/>
        <end position="98"/>
    </location>
</feature>
<sequence>MNVRDTPCTLDARLAEVFLALAEQQLIRVREAMAPERDIVTLSAGDLRFDAQWLEAALEARNGYRTALDTLLDATPTDPEHKGRPVHLTQHQLSTTLPTAAPARPVGNPGTAPVTPTPRR</sequence>
<feature type="region of interest" description="Disordered" evidence="1">
    <location>
        <begin position="75"/>
        <end position="120"/>
    </location>
</feature>
<gene>
    <name evidence="2" type="ORF">RM572_26455</name>
</gene>
<protein>
    <submittedName>
        <fullName evidence="2">Uncharacterized protein</fullName>
    </submittedName>
</protein>
<reference evidence="3" key="1">
    <citation type="submission" date="2023-07" db="EMBL/GenBank/DDBJ databases">
        <title>30 novel species of actinomycetes from the DSMZ collection.</title>
        <authorList>
            <person name="Nouioui I."/>
        </authorList>
    </citation>
    <scope>NUCLEOTIDE SEQUENCE [LARGE SCALE GENOMIC DNA]</scope>
    <source>
        <strain evidence="3">DSM 42041</strain>
    </source>
</reference>
<accession>A0ABU2NZ92</accession>
<keyword evidence="3" id="KW-1185">Reference proteome</keyword>
<evidence type="ECO:0000256" key="1">
    <source>
        <dbReference type="SAM" id="MobiDB-lite"/>
    </source>
</evidence>
<organism evidence="2 3">
    <name type="scientific">Streptomyces hazeniae</name>
    <dbReference type="NCBI Taxonomy" id="3075538"/>
    <lineage>
        <taxon>Bacteria</taxon>
        <taxon>Bacillati</taxon>
        <taxon>Actinomycetota</taxon>
        <taxon>Actinomycetes</taxon>
        <taxon>Kitasatosporales</taxon>
        <taxon>Streptomycetaceae</taxon>
        <taxon>Streptomyces</taxon>
    </lineage>
</organism>
<name>A0ABU2NZ92_9ACTN</name>
<evidence type="ECO:0000313" key="3">
    <source>
        <dbReference type="Proteomes" id="UP001183414"/>
    </source>
</evidence>